<sequence length="132" mass="15888">MFKEFDMYPYVRRNLRKRYPASKGWVIKERERRGSYEPDFIVERRTKSVIERIVVEVKATPKITENHIKQINRYAKCLAGANVKIKEKILVVPSGAKVSKIPPDIKIHYSKKFSHKKKKSWKKRKRKYRKKK</sequence>
<dbReference type="KEGG" id="mig:Metig_1779"/>
<dbReference type="AlphaFoldDB" id="F6BCA5"/>
<dbReference type="OrthoDB" id="374804at2157"/>
<dbReference type="EMBL" id="CP002737">
    <property type="protein sequence ID" value="AEF97311.1"/>
    <property type="molecule type" value="Genomic_DNA"/>
</dbReference>
<dbReference type="GeneID" id="10644655"/>
<evidence type="ECO:0000313" key="2">
    <source>
        <dbReference type="EMBL" id="AEF97311.1"/>
    </source>
</evidence>
<feature type="region of interest" description="Disordered" evidence="1">
    <location>
        <begin position="112"/>
        <end position="132"/>
    </location>
</feature>
<reference evidence="2 3" key="1">
    <citation type="submission" date="2011-05" db="EMBL/GenBank/DDBJ databases">
        <title>Complete sequence of Methanotorris igneus Kol 5.</title>
        <authorList>
            <consortium name="US DOE Joint Genome Institute"/>
            <person name="Lucas S."/>
            <person name="Han J."/>
            <person name="Lapidus A."/>
            <person name="Cheng J.-F."/>
            <person name="Goodwin L."/>
            <person name="Pitluck S."/>
            <person name="Peters L."/>
            <person name="Mikhailova N."/>
            <person name="Chertkov O."/>
            <person name="Han C."/>
            <person name="Tapia R."/>
            <person name="Land M."/>
            <person name="Hauser L."/>
            <person name="Kyrpides N."/>
            <person name="Ivanova N."/>
            <person name="Pagani I."/>
            <person name="Sieprawska-Lupa M."/>
            <person name="Whitman W."/>
            <person name="Woyke T."/>
        </authorList>
    </citation>
    <scope>NUCLEOTIDE SEQUENCE [LARGE SCALE GENOMIC DNA]</scope>
    <source>
        <strain evidence="3">DSM 5666 / JCM 11834 / Kol 5</strain>
    </source>
</reference>
<evidence type="ECO:0000256" key="1">
    <source>
        <dbReference type="SAM" id="MobiDB-lite"/>
    </source>
</evidence>
<name>F6BCA5_METIK</name>
<gene>
    <name evidence="2" type="ordered locus">Metig_1779</name>
</gene>
<dbReference type="Proteomes" id="UP000009227">
    <property type="component" value="Chromosome"/>
</dbReference>
<keyword evidence="3" id="KW-1185">Reference proteome</keyword>
<proteinExistence type="predicted"/>
<organism evidence="3">
    <name type="scientific">Methanotorris igneus (strain DSM 5666 / JCM 11834 / Kol 5)</name>
    <dbReference type="NCBI Taxonomy" id="880724"/>
    <lineage>
        <taxon>Archaea</taxon>
        <taxon>Methanobacteriati</taxon>
        <taxon>Methanobacteriota</taxon>
        <taxon>Methanomada group</taxon>
        <taxon>Methanococci</taxon>
        <taxon>Methanococcales</taxon>
        <taxon>Methanocaldococcaceae</taxon>
        <taxon>Methanotorris</taxon>
    </lineage>
</organism>
<protein>
    <submittedName>
        <fullName evidence="2">Uncharacterized protein</fullName>
    </submittedName>
</protein>
<accession>F6BCA5</accession>
<evidence type="ECO:0000313" key="3">
    <source>
        <dbReference type="Proteomes" id="UP000009227"/>
    </source>
</evidence>
<dbReference type="HOGENOM" id="CLU_1912352_0_0_2"/>
<dbReference type="RefSeq" id="WP_013799900.1">
    <property type="nucleotide sequence ID" value="NC_015562.1"/>
</dbReference>